<dbReference type="InterPro" id="IPR013762">
    <property type="entry name" value="Integrase-like_cat_sf"/>
</dbReference>
<name>A0ABZ1QK21_9ACTN</name>
<dbReference type="Gene3D" id="1.10.443.10">
    <property type="entry name" value="Intergrase catalytic core"/>
    <property type="match status" value="1"/>
</dbReference>
<dbReference type="SUPFAM" id="SSF56349">
    <property type="entry name" value="DNA breaking-rejoining enzymes"/>
    <property type="match status" value="1"/>
</dbReference>
<dbReference type="InterPro" id="IPR011010">
    <property type="entry name" value="DNA_brk_join_enz"/>
</dbReference>
<dbReference type="PANTHER" id="PTHR30349">
    <property type="entry name" value="PHAGE INTEGRASE-RELATED"/>
    <property type="match status" value="1"/>
</dbReference>
<evidence type="ECO:0000256" key="1">
    <source>
        <dbReference type="ARBA" id="ARBA00023172"/>
    </source>
</evidence>
<dbReference type="Proteomes" id="UP001432312">
    <property type="component" value="Chromosome"/>
</dbReference>
<accession>A0ABZ1QK21</accession>
<dbReference type="RefSeq" id="WP_328740465.1">
    <property type="nucleotide sequence ID" value="NZ_CP108036.1"/>
</dbReference>
<keyword evidence="1" id="KW-0233">DNA recombination</keyword>
<dbReference type="CDD" id="cd00397">
    <property type="entry name" value="DNA_BRE_C"/>
    <property type="match status" value="1"/>
</dbReference>
<evidence type="ECO:0000259" key="2">
    <source>
        <dbReference type="PROSITE" id="PS51898"/>
    </source>
</evidence>
<keyword evidence="4" id="KW-1185">Reference proteome</keyword>
<dbReference type="InterPro" id="IPR050090">
    <property type="entry name" value="Tyrosine_recombinase_XerCD"/>
</dbReference>
<dbReference type="GeneID" id="95500677"/>
<proteinExistence type="predicted"/>
<evidence type="ECO:0000313" key="4">
    <source>
        <dbReference type="Proteomes" id="UP001432312"/>
    </source>
</evidence>
<reference evidence="3" key="1">
    <citation type="submission" date="2022-10" db="EMBL/GenBank/DDBJ databases">
        <title>The complete genomes of actinobacterial strains from the NBC collection.</title>
        <authorList>
            <person name="Joergensen T.S."/>
            <person name="Alvarez Arevalo M."/>
            <person name="Sterndorff E.B."/>
            <person name="Faurdal D."/>
            <person name="Vuksanovic O."/>
            <person name="Mourched A.-S."/>
            <person name="Charusanti P."/>
            <person name="Shaw S."/>
            <person name="Blin K."/>
            <person name="Weber T."/>
        </authorList>
    </citation>
    <scope>NUCLEOTIDE SEQUENCE</scope>
    <source>
        <strain evidence="3">NBC_00303</strain>
    </source>
</reference>
<dbReference type="EMBL" id="CP108036">
    <property type="protein sequence ID" value="WUN82652.1"/>
    <property type="molecule type" value="Genomic_DNA"/>
</dbReference>
<protein>
    <submittedName>
        <fullName evidence="3">Site-specific integrase</fullName>
    </submittedName>
</protein>
<dbReference type="PANTHER" id="PTHR30349:SF64">
    <property type="entry name" value="PROPHAGE INTEGRASE INTD-RELATED"/>
    <property type="match status" value="1"/>
</dbReference>
<gene>
    <name evidence="3" type="ORF">OHA91_31550</name>
</gene>
<dbReference type="PROSITE" id="PS51898">
    <property type="entry name" value="TYR_RECOMBINASE"/>
    <property type="match status" value="1"/>
</dbReference>
<feature type="domain" description="Tyr recombinase" evidence="2">
    <location>
        <begin position="453"/>
        <end position="685"/>
    </location>
</feature>
<sequence>MPDTQLRTTGLSRRHGPVAEGLQFPSRFVGGPITPGSAVAATLPRPHGEFATASVSLLSQVAGSSSIWPDTPRATRLNWKSSTRVLLEYLLDFRGETWQERWDASPLGQGQIAADEVGSRQTTGIGVIAGIRALYCLRVIQPTPLAFRRNPLPNYGAMFIAVQEDQLLNEYAEQVRAHQFRQMHRRDAINELCMLLTVQGVALSDVTPAALLHFTHENRKARCILQPGSQASNRLIGRGVWNVLHAMGHFPPSTPESMRAALLRGQRSIEELVDQYEISNQSVRGLLIEYFTRRKADTDYSTLKDLVCKLTRHFWKNIETINPDQADLRISPENYTSWRQMITVKDDGKPRVGQDSIVIALRSFYYDLHTWAAAEPERWAAWVAPCPVPPTELRGLGARRRRINERSADRTRQRQPLLPVLVNHVETRYDRARLLLAQADKVTEGEAFTHEGIEYRRIRTEADLKLLRHGDAVPTRVQEIGSGRIVHIGTDEEAAFWEWATVETLRHSGVRIEELCELTHLSIRQYQRANGEVIALLVIAPSKTDRERVIPMSAELFHVIASVVRRHTRTGRPIPLLARFDYHDKVWSAPMPFLFQRQNGTTPMVFSSATFQVMLGRLCEQLAETHHEFRGLKFTPHDFRRIFATELVNSGLPIHIGAALLGHLNIQTTRGYVAVFDEDVIRHYQEHLQHRRQIRPDGEYRDTTNEEWSEFEEHFERRKVELGSCGRPYGTPCQHEHACIRCPMLHVNPKMLSRLEELEGDLRSRLQRAETEGWVGEIEGIELTLTYLQGKREEALRQARRKPVDLGIPTQFGRG</sequence>
<evidence type="ECO:0000313" key="3">
    <source>
        <dbReference type="EMBL" id="WUN82652.1"/>
    </source>
</evidence>
<dbReference type="InterPro" id="IPR002104">
    <property type="entry name" value="Integrase_catalytic"/>
</dbReference>
<dbReference type="Pfam" id="PF00589">
    <property type="entry name" value="Phage_integrase"/>
    <property type="match status" value="1"/>
</dbReference>
<organism evidence="3 4">
    <name type="scientific">Streptomyces erythrochromogenes</name>
    <dbReference type="NCBI Taxonomy" id="285574"/>
    <lineage>
        <taxon>Bacteria</taxon>
        <taxon>Bacillati</taxon>
        <taxon>Actinomycetota</taxon>
        <taxon>Actinomycetes</taxon>
        <taxon>Kitasatosporales</taxon>
        <taxon>Streptomycetaceae</taxon>
        <taxon>Streptomyces</taxon>
    </lineage>
</organism>